<dbReference type="EMBL" id="FUYB01000024">
    <property type="protein sequence ID" value="SKA93521.1"/>
    <property type="molecule type" value="Genomic_DNA"/>
</dbReference>
<dbReference type="STRING" id="92487.SAMN02745130_03527"/>
<keyword evidence="1" id="KW-1003">Cell membrane</keyword>
<gene>
    <name evidence="2" type="ORF">SAMN02745130_03527</name>
</gene>
<protein>
    <recommendedName>
        <fullName evidence="1">Probable queuosine precursor transporter</fullName>
        <shortName evidence="1">Q precursor transporter</shortName>
    </recommendedName>
</protein>
<organism evidence="2 3">
    <name type="scientific">Thiothrix eikelboomii</name>
    <dbReference type="NCBI Taxonomy" id="92487"/>
    <lineage>
        <taxon>Bacteria</taxon>
        <taxon>Pseudomonadati</taxon>
        <taxon>Pseudomonadota</taxon>
        <taxon>Gammaproteobacteria</taxon>
        <taxon>Thiotrichales</taxon>
        <taxon>Thiotrichaceae</taxon>
        <taxon>Thiothrix</taxon>
    </lineage>
</organism>
<reference evidence="2 3" key="1">
    <citation type="submission" date="2017-02" db="EMBL/GenBank/DDBJ databases">
        <authorList>
            <person name="Peterson S.W."/>
        </authorList>
    </citation>
    <scope>NUCLEOTIDE SEQUENCE [LARGE SCALE GENOMIC DNA]</scope>
    <source>
        <strain evidence="2 3">ATCC 49788</strain>
    </source>
</reference>
<dbReference type="RefSeq" id="WP_078923965.1">
    <property type="nucleotide sequence ID" value="NZ_FUYB01000024.1"/>
</dbReference>
<keyword evidence="1" id="KW-0813">Transport</keyword>
<dbReference type="PANTHER" id="PTHR34300">
    <property type="entry name" value="QUEUOSINE PRECURSOR TRANSPORTER-RELATED"/>
    <property type="match status" value="1"/>
</dbReference>
<dbReference type="HAMAP" id="MF_02088">
    <property type="entry name" value="Q_prec_transport"/>
    <property type="match status" value="1"/>
</dbReference>
<dbReference type="Proteomes" id="UP000190460">
    <property type="component" value="Unassembled WGS sequence"/>
</dbReference>
<keyword evidence="1" id="KW-0472">Membrane</keyword>
<evidence type="ECO:0000313" key="3">
    <source>
        <dbReference type="Proteomes" id="UP000190460"/>
    </source>
</evidence>
<accession>A0A1T4XWW0</accession>
<keyword evidence="3" id="KW-1185">Reference proteome</keyword>
<keyword evidence="1" id="KW-0812">Transmembrane</keyword>
<evidence type="ECO:0000256" key="1">
    <source>
        <dbReference type="HAMAP-Rule" id="MF_02088"/>
    </source>
</evidence>
<dbReference type="Pfam" id="PF02592">
    <property type="entry name" value="Vut_1"/>
    <property type="match status" value="1"/>
</dbReference>
<feature type="transmembrane region" description="Helical" evidence="1">
    <location>
        <begin position="12"/>
        <end position="31"/>
    </location>
</feature>
<feature type="transmembrane region" description="Helical" evidence="1">
    <location>
        <begin position="43"/>
        <end position="64"/>
    </location>
</feature>
<dbReference type="PANTHER" id="PTHR34300:SF1">
    <property type="entry name" value="QUEUOSINE PRECURSOR TRANSPORTER"/>
    <property type="match status" value="1"/>
</dbReference>
<feature type="transmembrane region" description="Helical" evidence="1">
    <location>
        <begin position="140"/>
        <end position="163"/>
    </location>
</feature>
<feature type="transmembrane region" description="Helical" evidence="1">
    <location>
        <begin position="183"/>
        <end position="206"/>
    </location>
</feature>
<name>A0A1T4XWW0_9GAMM</name>
<proteinExistence type="inferred from homology"/>
<dbReference type="GO" id="GO:0022857">
    <property type="term" value="F:transmembrane transporter activity"/>
    <property type="evidence" value="ECO:0007669"/>
    <property type="project" value="UniProtKB-UniRule"/>
</dbReference>
<comment type="subcellular location">
    <subcellularLocation>
        <location evidence="1">Cell inner membrane</location>
        <topology evidence="1">Multi-pass membrane protein</topology>
    </subcellularLocation>
</comment>
<comment type="similarity">
    <text evidence="1">Belongs to the vitamin uptake transporter (VUT/ECF) (TC 2.A.88) family. Q precursor transporter subfamily.</text>
</comment>
<dbReference type="GO" id="GO:0005886">
    <property type="term" value="C:plasma membrane"/>
    <property type="evidence" value="ECO:0007669"/>
    <property type="project" value="UniProtKB-SubCell"/>
</dbReference>
<comment type="function">
    <text evidence="1">Involved in the import of queuosine (Q) precursors, required for Q precursor salvage.</text>
</comment>
<keyword evidence="1" id="KW-1133">Transmembrane helix</keyword>
<dbReference type="NCBIfam" id="TIGR00697">
    <property type="entry name" value="queuosine precursor transporter"/>
    <property type="match status" value="1"/>
</dbReference>
<feature type="transmembrane region" description="Helical" evidence="1">
    <location>
        <begin position="71"/>
        <end position="95"/>
    </location>
</feature>
<feature type="transmembrane region" description="Helical" evidence="1">
    <location>
        <begin position="107"/>
        <end position="128"/>
    </location>
</feature>
<dbReference type="OrthoDB" id="7065604at2"/>
<dbReference type="AlphaFoldDB" id="A0A1T4XWW0"/>
<evidence type="ECO:0000313" key="2">
    <source>
        <dbReference type="EMBL" id="SKA93521.1"/>
    </source>
</evidence>
<sequence length="216" mass="23823">MYLVPPAQQRTAWLVLVLFHLVIIALSNYLVQLPIEIFGLQTTWGAITFPFIFLATDLTVRIFGSSFARKIIYTAMFPALILSYLFSVLFAQGQFQGLAALGEFNGFVARIAVASFLAYTLGQLLDVYVFNRLRSLKQWWLAPAASSILGGLLDTLVFFSVAFYQSSDAFMAANWPEIAAVDYAIKLAVSLILFVPAYGVVMASLAQRLSLKPSAV</sequence>
<dbReference type="InterPro" id="IPR003744">
    <property type="entry name" value="YhhQ"/>
</dbReference>
<dbReference type="NCBIfam" id="NF008406">
    <property type="entry name" value="PRK11212.1"/>
    <property type="match status" value="1"/>
</dbReference>
<keyword evidence="1" id="KW-0997">Cell inner membrane</keyword>